<proteinExistence type="inferred from homology"/>
<dbReference type="Gene3D" id="3.40.50.2000">
    <property type="entry name" value="Glycogen Phosphorylase B"/>
    <property type="match status" value="1"/>
</dbReference>
<evidence type="ECO:0000256" key="6">
    <source>
        <dbReference type="ARBA" id="ARBA00022679"/>
    </source>
</evidence>
<organism evidence="9 10">
    <name type="scientific">Blattamonas nauphoetae</name>
    <dbReference type="NCBI Taxonomy" id="2049346"/>
    <lineage>
        <taxon>Eukaryota</taxon>
        <taxon>Metamonada</taxon>
        <taxon>Preaxostyla</taxon>
        <taxon>Oxymonadida</taxon>
        <taxon>Blattamonas</taxon>
    </lineage>
</organism>
<dbReference type="EMBL" id="JARBJD010000144">
    <property type="protein sequence ID" value="KAK2950014.1"/>
    <property type="molecule type" value="Genomic_DNA"/>
</dbReference>
<evidence type="ECO:0000256" key="3">
    <source>
        <dbReference type="ARBA" id="ARBA00012614"/>
    </source>
</evidence>
<comment type="caution">
    <text evidence="9">The sequence shown here is derived from an EMBL/GenBank/DDBJ whole genome shotgun (WGS) entry which is preliminary data.</text>
</comment>
<comment type="subcellular location">
    <subcellularLocation>
        <location evidence="1">Endoplasmic reticulum</location>
    </subcellularLocation>
</comment>
<protein>
    <recommendedName>
        <fullName evidence="4">UDP-N-acetylglucosamine transferase subunit ALG13</fullName>
        <ecNumber evidence="3">2.4.1.141</ecNumber>
    </recommendedName>
</protein>
<accession>A0ABQ9XEA2</accession>
<dbReference type="PANTHER" id="PTHR12867:SF6">
    <property type="entry name" value="N-ACETYLGLUCOSAMINYLDIPHOSPHODOLICHOL N-ACETYLGLUCOSAMINYLTRANSFERASE"/>
    <property type="match status" value="1"/>
</dbReference>
<sequence length="122" mass="13525">MENSSQNVFNQNIRSFTPEIFEYSSSFGEYLDKADLIISHSGAGTILDVLRRGKPCVVVVNDTLLHNHQAELATAMNENGYLLSTICSELCATLDKLPTTHFNPLPKSHPELFGQYLDAIVP</sequence>
<feature type="domain" description="Glycosyl transferase family 28 C-terminal" evidence="8">
    <location>
        <begin position="13"/>
        <end position="99"/>
    </location>
</feature>
<keyword evidence="5" id="KW-0328">Glycosyltransferase</keyword>
<dbReference type="InterPro" id="IPR039042">
    <property type="entry name" value="Alg13-like"/>
</dbReference>
<dbReference type="SUPFAM" id="SSF53756">
    <property type="entry name" value="UDP-Glycosyltransferase/glycogen phosphorylase"/>
    <property type="match status" value="1"/>
</dbReference>
<keyword evidence="7" id="KW-0256">Endoplasmic reticulum</keyword>
<gene>
    <name evidence="9" type="ORF">BLNAU_15049</name>
</gene>
<name>A0ABQ9XEA2_9EUKA</name>
<evidence type="ECO:0000256" key="1">
    <source>
        <dbReference type="ARBA" id="ARBA00004240"/>
    </source>
</evidence>
<evidence type="ECO:0000256" key="2">
    <source>
        <dbReference type="ARBA" id="ARBA00006962"/>
    </source>
</evidence>
<evidence type="ECO:0000259" key="8">
    <source>
        <dbReference type="Pfam" id="PF04101"/>
    </source>
</evidence>
<evidence type="ECO:0000256" key="5">
    <source>
        <dbReference type="ARBA" id="ARBA00022676"/>
    </source>
</evidence>
<keyword evidence="6 9" id="KW-0808">Transferase</keyword>
<evidence type="ECO:0000313" key="9">
    <source>
        <dbReference type="EMBL" id="KAK2950014.1"/>
    </source>
</evidence>
<dbReference type="GO" id="GO:0016740">
    <property type="term" value="F:transferase activity"/>
    <property type="evidence" value="ECO:0007669"/>
    <property type="project" value="UniProtKB-KW"/>
</dbReference>
<keyword evidence="10" id="KW-1185">Reference proteome</keyword>
<evidence type="ECO:0000313" key="10">
    <source>
        <dbReference type="Proteomes" id="UP001281761"/>
    </source>
</evidence>
<dbReference type="PANTHER" id="PTHR12867">
    <property type="entry name" value="GLYCOSYL TRANSFERASE-RELATED"/>
    <property type="match status" value="1"/>
</dbReference>
<reference evidence="9 10" key="1">
    <citation type="journal article" date="2022" name="bioRxiv">
        <title>Genomics of Preaxostyla Flagellates Illuminates Evolutionary Transitions and the Path Towards Mitochondrial Loss.</title>
        <authorList>
            <person name="Novak L.V.F."/>
            <person name="Treitli S.C."/>
            <person name="Pyrih J."/>
            <person name="Halakuc P."/>
            <person name="Pipaliya S.V."/>
            <person name="Vacek V."/>
            <person name="Brzon O."/>
            <person name="Soukal P."/>
            <person name="Eme L."/>
            <person name="Dacks J.B."/>
            <person name="Karnkowska A."/>
            <person name="Elias M."/>
            <person name="Hampl V."/>
        </authorList>
    </citation>
    <scope>NUCLEOTIDE SEQUENCE [LARGE SCALE GENOMIC DNA]</scope>
    <source>
        <strain evidence="9">NAU3</strain>
        <tissue evidence="9">Gut</tissue>
    </source>
</reference>
<dbReference type="InterPro" id="IPR007235">
    <property type="entry name" value="Glyco_trans_28_C"/>
</dbReference>
<comment type="similarity">
    <text evidence="2">Belongs to the glycosyltransferase 28 family.</text>
</comment>
<evidence type="ECO:0000256" key="7">
    <source>
        <dbReference type="ARBA" id="ARBA00022824"/>
    </source>
</evidence>
<dbReference type="EC" id="2.4.1.141" evidence="3"/>
<evidence type="ECO:0000256" key="4">
    <source>
        <dbReference type="ARBA" id="ARBA00017468"/>
    </source>
</evidence>
<dbReference type="Proteomes" id="UP001281761">
    <property type="component" value="Unassembled WGS sequence"/>
</dbReference>
<dbReference type="Pfam" id="PF04101">
    <property type="entry name" value="Glyco_tran_28_C"/>
    <property type="match status" value="1"/>
</dbReference>